<comment type="caution">
    <text evidence="1">The sequence shown here is derived from an EMBL/GenBank/DDBJ whole genome shotgun (WGS) entry which is preliminary data.</text>
</comment>
<dbReference type="EMBL" id="MU267711">
    <property type="protein sequence ID" value="KAH7910504.1"/>
    <property type="molecule type" value="Genomic_DNA"/>
</dbReference>
<name>A0ACB8ACJ9_9AGAM</name>
<evidence type="ECO:0000313" key="1">
    <source>
        <dbReference type="EMBL" id="KAH7910504.1"/>
    </source>
</evidence>
<organism evidence="1 2">
    <name type="scientific">Hygrophoropsis aurantiaca</name>
    <dbReference type="NCBI Taxonomy" id="72124"/>
    <lineage>
        <taxon>Eukaryota</taxon>
        <taxon>Fungi</taxon>
        <taxon>Dikarya</taxon>
        <taxon>Basidiomycota</taxon>
        <taxon>Agaricomycotina</taxon>
        <taxon>Agaricomycetes</taxon>
        <taxon>Agaricomycetidae</taxon>
        <taxon>Boletales</taxon>
        <taxon>Coniophorineae</taxon>
        <taxon>Hygrophoropsidaceae</taxon>
        <taxon>Hygrophoropsis</taxon>
    </lineage>
</organism>
<reference evidence="1" key="1">
    <citation type="journal article" date="2021" name="New Phytol.">
        <title>Evolutionary innovations through gain and loss of genes in the ectomycorrhizal Boletales.</title>
        <authorList>
            <person name="Wu G."/>
            <person name="Miyauchi S."/>
            <person name="Morin E."/>
            <person name="Kuo A."/>
            <person name="Drula E."/>
            <person name="Varga T."/>
            <person name="Kohler A."/>
            <person name="Feng B."/>
            <person name="Cao Y."/>
            <person name="Lipzen A."/>
            <person name="Daum C."/>
            <person name="Hundley H."/>
            <person name="Pangilinan J."/>
            <person name="Johnson J."/>
            <person name="Barry K."/>
            <person name="LaButti K."/>
            <person name="Ng V."/>
            <person name="Ahrendt S."/>
            <person name="Min B."/>
            <person name="Choi I.G."/>
            <person name="Park H."/>
            <person name="Plett J.M."/>
            <person name="Magnuson J."/>
            <person name="Spatafora J.W."/>
            <person name="Nagy L.G."/>
            <person name="Henrissat B."/>
            <person name="Grigoriev I.V."/>
            <person name="Yang Z.L."/>
            <person name="Xu J."/>
            <person name="Martin F.M."/>
        </authorList>
    </citation>
    <scope>NUCLEOTIDE SEQUENCE</scope>
    <source>
        <strain evidence="1">ATCC 28755</strain>
    </source>
</reference>
<proteinExistence type="predicted"/>
<sequence length="180" mass="19267">MTEISQTVAARSGLTIEMDPTNIDFYPDASDQARLRDLEGPLSMVVWPKPSGPNSLTPSPIIGGLKRTTSGLTSEKAAQPLIEESRLSHQGRRQRSIPPATSDVGNPDAETGEPEPESGDPDAETREPEPESRDPDAEMGEPEPESGDPDAETREPEPESGDPDAKTGEPEPESGDRRAT</sequence>
<keyword evidence="2" id="KW-1185">Reference proteome</keyword>
<protein>
    <submittedName>
        <fullName evidence="1">Uncharacterized protein</fullName>
    </submittedName>
</protein>
<dbReference type="Proteomes" id="UP000790377">
    <property type="component" value="Unassembled WGS sequence"/>
</dbReference>
<accession>A0ACB8ACJ9</accession>
<gene>
    <name evidence="1" type="ORF">BJ138DRAFT_101945</name>
</gene>
<evidence type="ECO:0000313" key="2">
    <source>
        <dbReference type="Proteomes" id="UP000790377"/>
    </source>
</evidence>